<accession>A0A9N9I9F1</accession>
<organism evidence="1 2">
    <name type="scientific">Acaulospora morrowiae</name>
    <dbReference type="NCBI Taxonomy" id="94023"/>
    <lineage>
        <taxon>Eukaryota</taxon>
        <taxon>Fungi</taxon>
        <taxon>Fungi incertae sedis</taxon>
        <taxon>Mucoromycota</taxon>
        <taxon>Glomeromycotina</taxon>
        <taxon>Glomeromycetes</taxon>
        <taxon>Diversisporales</taxon>
        <taxon>Acaulosporaceae</taxon>
        <taxon>Acaulospora</taxon>
    </lineage>
</organism>
<name>A0A9N9I9F1_9GLOM</name>
<protein>
    <submittedName>
        <fullName evidence="1">6205_t:CDS:1</fullName>
    </submittedName>
</protein>
<feature type="non-terminal residue" evidence="1">
    <location>
        <position position="56"/>
    </location>
</feature>
<evidence type="ECO:0000313" key="2">
    <source>
        <dbReference type="Proteomes" id="UP000789342"/>
    </source>
</evidence>
<comment type="caution">
    <text evidence="1">The sequence shown here is derived from an EMBL/GenBank/DDBJ whole genome shotgun (WGS) entry which is preliminary data.</text>
</comment>
<gene>
    <name evidence="1" type="ORF">AMORRO_LOCUS13677</name>
</gene>
<keyword evidence="2" id="KW-1185">Reference proteome</keyword>
<dbReference type="EMBL" id="CAJVPV010024359">
    <property type="protein sequence ID" value="CAG8726216.1"/>
    <property type="molecule type" value="Genomic_DNA"/>
</dbReference>
<reference evidence="1" key="1">
    <citation type="submission" date="2021-06" db="EMBL/GenBank/DDBJ databases">
        <authorList>
            <person name="Kallberg Y."/>
            <person name="Tangrot J."/>
            <person name="Rosling A."/>
        </authorList>
    </citation>
    <scope>NUCLEOTIDE SEQUENCE</scope>
    <source>
        <strain evidence="1">CL551</strain>
    </source>
</reference>
<evidence type="ECO:0000313" key="1">
    <source>
        <dbReference type="EMBL" id="CAG8726216.1"/>
    </source>
</evidence>
<sequence>MLNNYFSKIKKKSNDNKALAIKDNMRSKNVNKTTELISNEILMNKNSKLSNKGSNN</sequence>
<proteinExistence type="predicted"/>
<dbReference type="Proteomes" id="UP000789342">
    <property type="component" value="Unassembled WGS sequence"/>
</dbReference>
<dbReference type="AlphaFoldDB" id="A0A9N9I9F1"/>